<organism evidence="1 2">
    <name type="scientific">Choristoneura fumiferana</name>
    <name type="common">Spruce budworm moth</name>
    <name type="synonym">Archips fumiferana</name>
    <dbReference type="NCBI Taxonomy" id="7141"/>
    <lineage>
        <taxon>Eukaryota</taxon>
        <taxon>Metazoa</taxon>
        <taxon>Ecdysozoa</taxon>
        <taxon>Arthropoda</taxon>
        <taxon>Hexapoda</taxon>
        <taxon>Insecta</taxon>
        <taxon>Pterygota</taxon>
        <taxon>Neoptera</taxon>
        <taxon>Endopterygota</taxon>
        <taxon>Lepidoptera</taxon>
        <taxon>Glossata</taxon>
        <taxon>Ditrysia</taxon>
        <taxon>Tortricoidea</taxon>
        <taxon>Tortricidae</taxon>
        <taxon>Tortricinae</taxon>
        <taxon>Choristoneura</taxon>
    </lineage>
</organism>
<sequence>VCEPAPNQMEVGLIHLGYVCRRHMIFVLNVDDEGEAVDSVGPRHRCCSKLQIVCEFIDTARKAQEVLLNQSIILDQFTPQKCVVLSKTDIKPEPADSDDENLVTEMEISVDPMMVLQNSDSMQSPNIEDNNEQVEDITHLHSVDGENVTIKLIKRGDAPADKSEESKGKGKPFPCITCKRSFFTELALKNHSWIHFNEDRVNKMFKCGTCAESFDYKCDLILHLKKHKTNGLCTLCGRCNERPYNCHLCKKSFKRNQDLKFHINQHTGDKPYQCPFCDKSFASSGNCYSHRSRMHPGRRVDGKIRRRIPVSTGALQTRPVSNNLILNPRPIAPKPSPATTPRVQQLTSSHDGYLTFLTCLYDLFKLLHLQVLTTMSTNELSNHRRMARQNGIVQPLLTDLYQITMAYAYWKSDKVNDVAVFDLFFRTNPFQGEFTIFAGLEECLKFLENFHYSDSDIEYLIQTLPDNIEPDFFAYLRELTCKDITLSAIEEGSVVFPRVPLLRVEGPLIIAQLLETTLLTLVNFASLMATNAARYRMVAGKNVSLLEFGLRRAQGPDGGFDGTSNVLAGKMFNIPVRGTHAHSFVTSFSTLADLSSVVLRHAETQKQCNLLELATEWRKRVSAIMDVSTEEASDGELAALISYALAFPSGFLALVDTYDVKRSGLLNFCAVALALHDCGYRAIGIRIDSGDLAYLSVLSRDTFAKVADTLKLPWFRKLTIVASNDINEETILSLNEQGHKIDCFGIGTHLVTCQRQPALGCVYKLVEINGQPRIKLSQDVGKVTIPGHKEAYRLFGADGHALIDLLQRSLEPPPKVGQKVLCRHPFQESKRAYVIPSKVEHLYKVCWKDGRICTLPKPLSEVRERVQSSLKTLRQDIKRNLNPTPYKVAVSDDLYIFIHDLWLQNAPIGELS</sequence>
<proteinExistence type="predicted"/>
<name>A0ACC0KQ40_CHOFU</name>
<reference evidence="1 2" key="1">
    <citation type="journal article" date="2022" name="Genome Biol. Evol.">
        <title>The Spruce Budworm Genome: Reconstructing the Evolutionary History of Antifreeze Proteins.</title>
        <authorList>
            <person name="Beliveau C."/>
            <person name="Gagne P."/>
            <person name="Picq S."/>
            <person name="Vernygora O."/>
            <person name="Keeling C.I."/>
            <person name="Pinkney K."/>
            <person name="Doucet D."/>
            <person name="Wen F."/>
            <person name="Johnston J.S."/>
            <person name="Maaroufi H."/>
            <person name="Boyle B."/>
            <person name="Laroche J."/>
            <person name="Dewar K."/>
            <person name="Juretic N."/>
            <person name="Blackburn G."/>
            <person name="Nisole A."/>
            <person name="Brunet B."/>
            <person name="Brandao M."/>
            <person name="Lumley L."/>
            <person name="Duan J."/>
            <person name="Quan G."/>
            <person name="Lucarotti C.J."/>
            <person name="Roe A.D."/>
            <person name="Sperling F.A.H."/>
            <person name="Levesque R.C."/>
            <person name="Cusson M."/>
        </authorList>
    </citation>
    <scope>NUCLEOTIDE SEQUENCE [LARGE SCALE GENOMIC DNA]</scope>
    <source>
        <strain evidence="1">Glfc:IPQL:Cfum</strain>
    </source>
</reference>
<comment type="caution">
    <text evidence="1">The sequence shown here is derived from an EMBL/GenBank/DDBJ whole genome shotgun (WGS) entry which is preliminary data.</text>
</comment>
<protein>
    <submittedName>
        <fullName evidence="1">Uncharacterized protein</fullName>
    </submittedName>
</protein>
<accession>A0ACC0KQ40</accession>
<keyword evidence="2" id="KW-1185">Reference proteome</keyword>
<evidence type="ECO:0000313" key="1">
    <source>
        <dbReference type="EMBL" id="KAI8438637.1"/>
    </source>
</evidence>
<dbReference type="EMBL" id="CM046118">
    <property type="protein sequence ID" value="KAI8438637.1"/>
    <property type="molecule type" value="Genomic_DNA"/>
</dbReference>
<gene>
    <name evidence="1" type="ORF">MSG28_011067</name>
</gene>
<evidence type="ECO:0000313" key="2">
    <source>
        <dbReference type="Proteomes" id="UP001064048"/>
    </source>
</evidence>
<dbReference type="Proteomes" id="UP001064048">
    <property type="component" value="Chromosome 18"/>
</dbReference>
<feature type="non-terminal residue" evidence="1">
    <location>
        <position position="1"/>
    </location>
</feature>